<sequence length="113" mass="12290">MKSLISILLLLPAAALAEGTEEQVEMPDLAADALAEEAGSANRVRGLELSRAVPRRNGSKTMCATTNAYNRSGNFIGLTYWEFTFNGDGTELDSMRDVTGLNSACYSARYKKY</sequence>
<dbReference type="RefSeq" id="WP_316772598.1">
    <property type="nucleotide sequence ID" value="NZ_JASMWN010000001.1"/>
</dbReference>
<name>A0ABU3V903_9RHOB</name>
<feature type="chain" id="PRO_5046825836" evidence="1">
    <location>
        <begin position="18"/>
        <end position="113"/>
    </location>
</feature>
<evidence type="ECO:0000313" key="3">
    <source>
        <dbReference type="Proteomes" id="UP001255416"/>
    </source>
</evidence>
<evidence type="ECO:0000313" key="2">
    <source>
        <dbReference type="EMBL" id="MDU9002578.1"/>
    </source>
</evidence>
<dbReference type="Proteomes" id="UP001255416">
    <property type="component" value="Unassembled WGS sequence"/>
</dbReference>
<reference evidence="3" key="1">
    <citation type="submission" date="2023-05" db="EMBL/GenBank/DDBJ databases">
        <title>Sedimentitalea sp. nov. JM2-8.</title>
        <authorList>
            <person name="Huang J."/>
        </authorList>
    </citation>
    <scope>NUCLEOTIDE SEQUENCE [LARGE SCALE GENOMIC DNA]</scope>
    <source>
        <strain evidence="3">KHS03</strain>
    </source>
</reference>
<gene>
    <name evidence="2" type="ORF">QO231_01785</name>
</gene>
<protein>
    <submittedName>
        <fullName evidence="2">Uncharacterized protein</fullName>
    </submittedName>
</protein>
<comment type="caution">
    <text evidence="2">The sequence shown here is derived from an EMBL/GenBank/DDBJ whole genome shotgun (WGS) entry which is preliminary data.</text>
</comment>
<organism evidence="2 3">
    <name type="scientific">Sedimentitalea todarodis</name>
    <dbReference type="NCBI Taxonomy" id="1631240"/>
    <lineage>
        <taxon>Bacteria</taxon>
        <taxon>Pseudomonadati</taxon>
        <taxon>Pseudomonadota</taxon>
        <taxon>Alphaproteobacteria</taxon>
        <taxon>Rhodobacterales</taxon>
        <taxon>Paracoccaceae</taxon>
        <taxon>Sedimentitalea</taxon>
    </lineage>
</organism>
<keyword evidence="3" id="KW-1185">Reference proteome</keyword>
<evidence type="ECO:0000256" key="1">
    <source>
        <dbReference type="SAM" id="SignalP"/>
    </source>
</evidence>
<keyword evidence="1" id="KW-0732">Signal</keyword>
<proteinExistence type="predicted"/>
<feature type="signal peptide" evidence="1">
    <location>
        <begin position="1"/>
        <end position="17"/>
    </location>
</feature>
<dbReference type="EMBL" id="JASMWN010000001">
    <property type="protein sequence ID" value="MDU9002578.1"/>
    <property type="molecule type" value="Genomic_DNA"/>
</dbReference>
<accession>A0ABU3V903</accession>